<dbReference type="Pfam" id="PF06979">
    <property type="entry name" value="TMEM70"/>
    <property type="match status" value="1"/>
</dbReference>
<proteinExistence type="predicted"/>
<dbReference type="EMBL" id="SDOX01000006">
    <property type="protein sequence ID" value="TFJ87105.1"/>
    <property type="molecule type" value="Genomic_DNA"/>
</dbReference>
<dbReference type="OrthoDB" id="10378160at2759"/>
<organism evidence="2 3">
    <name type="scientific">Nannochloropsis salina CCMP1776</name>
    <dbReference type="NCBI Taxonomy" id="1027361"/>
    <lineage>
        <taxon>Eukaryota</taxon>
        <taxon>Sar</taxon>
        <taxon>Stramenopiles</taxon>
        <taxon>Ochrophyta</taxon>
        <taxon>Eustigmatophyceae</taxon>
        <taxon>Eustigmatales</taxon>
        <taxon>Monodopsidaceae</taxon>
        <taxon>Microchloropsis</taxon>
        <taxon>Microchloropsis salina</taxon>
    </lineage>
</organism>
<gene>
    <name evidence="2" type="ORF">NSK_001439</name>
</gene>
<accession>A0A4D9DC86</accession>
<feature type="region of interest" description="Disordered" evidence="1">
    <location>
        <begin position="145"/>
        <end position="178"/>
    </location>
</feature>
<sequence length="178" mass="19994">MQRFFRLLAAASLTQVTFWTSYAFLPSELSGSMSYWGIVGSGSFVLIARHFAMHYVWEMDQISPVAFRIATHTFWGNKGPDRIVQIGTSQCQHTSRYIAAKIKGDSFYYLLDIKEGKFGSENAKEQIIRMFQGLRTDAQGQHLVRGVDGDNGDSAEQSDTARRKGGGRRWKGGWKGKA</sequence>
<name>A0A4D9DC86_9STRA</name>
<protein>
    <submittedName>
        <fullName evidence="2">Uncharacterized protein</fullName>
    </submittedName>
</protein>
<reference evidence="2 3" key="1">
    <citation type="submission" date="2019-01" db="EMBL/GenBank/DDBJ databases">
        <title>Nuclear Genome Assembly of the Microalgal Biofuel strain Nannochloropsis salina CCMP1776.</title>
        <authorList>
            <person name="Hovde B."/>
        </authorList>
    </citation>
    <scope>NUCLEOTIDE SEQUENCE [LARGE SCALE GENOMIC DNA]</scope>
    <source>
        <strain evidence="2 3">CCMP1776</strain>
    </source>
</reference>
<evidence type="ECO:0000313" key="3">
    <source>
        <dbReference type="Proteomes" id="UP000355283"/>
    </source>
</evidence>
<keyword evidence="3" id="KW-1185">Reference proteome</keyword>
<comment type="caution">
    <text evidence="2">The sequence shown here is derived from an EMBL/GenBank/DDBJ whole genome shotgun (WGS) entry which is preliminary data.</text>
</comment>
<evidence type="ECO:0000313" key="2">
    <source>
        <dbReference type="EMBL" id="TFJ87105.1"/>
    </source>
</evidence>
<dbReference type="AlphaFoldDB" id="A0A4D9DC86"/>
<feature type="compositionally biased region" description="Basic residues" evidence="1">
    <location>
        <begin position="163"/>
        <end position="178"/>
    </location>
</feature>
<dbReference type="Proteomes" id="UP000355283">
    <property type="component" value="Unassembled WGS sequence"/>
</dbReference>
<dbReference type="InterPro" id="IPR045325">
    <property type="entry name" value="TMEM70/TMEM186/TMEM223"/>
</dbReference>
<evidence type="ECO:0000256" key="1">
    <source>
        <dbReference type="SAM" id="MobiDB-lite"/>
    </source>
</evidence>